<dbReference type="RefSeq" id="WP_121099206.1">
    <property type="nucleotide sequence ID" value="NZ_RBII01000001.1"/>
</dbReference>
<dbReference type="EMBL" id="RBII01000001">
    <property type="protein sequence ID" value="RKQ71432.1"/>
    <property type="molecule type" value="Genomic_DNA"/>
</dbReference>
<evidence type="ECO:0000256" key="1">
    <source>
        <dbReference type="ARBA" id="ARBA00008324"/>
    </source>
</evidence>
<sequence>MSQLTIDELNNFFSENFAVRPKPWPVFTEVKEGFAIMEMEAGPAQLRQGGFINGPTQMAVADQAAYAAIFTKVGSVPMAMTSNLNIDFLRPCIGKKLIAEAEIIKLGRSLAVISVLIRGGSSNKIASRATVTYVLPKLRQREH</sequence>
<proteinExistence type="inferred from homology"/>
<dbReference type="SUPFAM" id="SSF54637">
    <property type="entry name" value="Thioesterase/thiol ester dehydrase-isomerase"/>
    <property type="match status" value="1"/>
</dbReference>
<dbReference type="PANTHER" id="PTHR21660:SF1">
    <property type="entry name" value="ACYL-COENZYME A THIOESTERASE 13"/>
    <property type="match status" value="1"/>
</dbReference>
<dbReference type="Proteomes" id="UP000282211">
    <property type="component" value="Unassembled WGS sequence"/>
</dbReference>
<feature type="domain" description="Thioesterase" evidence="3">
    <location>
        <begin position="49"/>
        <end position="121"/>
    </location>
</feature>
<evidence type="ECO:0000256" key="2">
    <source>
        <dbReference type="ARBA" id="ARBA00022801"/>
    </source>
</evidence>
<keyword evidence="2" id="KW-0378">Hydrolase</keyword>
<evidence type="ECO:0000313" key="5">
    <source>
        <dbReference type="Proteomes" id="UP000282211"/>
    </source>
</evidence>
<dbReference type="InParanoid" id="A0A420WKI4"/>
<dbReference type="NCBIfam" id="TIGR00369">
    <property type="entry name" value="unchar_dom_1"/>
    <property type="match status" value="1"/>
</dbReference>
<keyword evidence="5" id="KW-1185">Reference proteome</keyword>
<dbReference type="InterPro" id="IPR003736">
    <property type="entry name" value="PAAI_dom"/>
</dbReference>
<gene>
    <name evidence="4" type="ORF">DES40_0752</name>
</gene>
<comment type="similarity">
    <text evidence="1">Belongs to the thioesterase PaaI family.</text>
</comment>
<dbReference type="InterPro" id="IPR006683">
    <property type="entry name" value="Thioestr_dom"/>
</dbReference>
<dbReference type="GO" id="GO:0047617">
    <property type="term" value="F:fatty acyl-CoA hydrolase activity"/>
    <property type="evidence" value="ECO:0007669"/>
    <property type="project" value="InterPro"/>
</dbReference>
<dbReference type="OrthoDB" id="9805304at2"/>
<dbReference type="InterPro" id="IPR029069">
    <property type="entry name" value="HotDog_dom_sf"/>
</dbReference>
<organism evidence="4 5">
    <name type="scientific">Litorimonas taeanensis</name>
    <dbReference type="NCBI Taxonomy" id="568099"/>
    <lineage>
        <taxon>Bacteria</taxon>
        <taxon>Pseudomonadati</taxon>
        <taxon>Pseudomonadota</taxon>
        <taxon>Alphaproteobacteria</taxon>
        <taxon>Maricaulales</taxon>
        <taxon>Robiginitomaculaceae</taxon>
    </lineage>
</organism>
<name>A0A420WKI4_9PROT</name>
<evidence type="ECO:0000313" key="4">
    <source>
        <dbReference type="EMBL" id="RKQ71432.1"/>
    </source>
</evidence>
<dbReference type="CDD" id="cd03443">
    <property type="entry name" value="PaaI_thioesterase"/>
    <property type="match status" value="1"/>
</dbReference>
<dbReference type="Pfam" id="PF03061">
    <property type="entry name" value="4HBT"/>
    <property type="match status" value="1"/>
</dbReference>
<protein>
    <submittedName>
        <fullName evidence="4">Uncharacterized protein (TIGR00369 family)</fullName>
    </submittedName>
</protein>
<dbReference type="InterPro" id="IPR039298">
    <property type="entry name" value="ACOT13"/>
</dbReference>
<dbReference type="AlphaFoldDB" id="A0A420WKI4"/>
<dbReference type="PANTHER" id="PTHR21660">
    <property type="entry name" value="THIOESTERASE SUPERFAMILY MEMBER-RELATED"/>
    <property type="match status" value="1"/>
</dbReference>
<comment type="caution">
    <text evidence="4">The sequence shown here is derived from an EMBL/GenBank/DDBJ whole genome shotgun (WGS) entry which is preliminary data.</text>
</comment>
<accession>A0A420WKI4</accession>
<reference evidence="4 5" key="1">
    <citation type="submission" date="2018-10" db="EMBL/GenBank/DDBJ databases">
        <title>Genomic Encyclopedia of Type Strains, Phase IV (KMG-IV): sequencing the most valuable type-strain genomes for metagenomic binning, comparative biology and taxonomic classification.</title>
        <authorList>
            <person name="Goeker M."/>
        </authorList>
    </citation>
    <scope>NUCLEOTIDE SEQUENCE [LARGE SCALE GENOMIC DNA]</scope>
    <source>
        <strain evidence="4 5">DSM 22008</strain>
    </source>
</reference>
<dbReference type="Gene3D" id="3.10.129.10">
    <property type="entry name" value="Hotdog Thioesterase"/>
    <property type="match status" value="1"/>
</dbReference>
<evidence type="ECO:0000259" key="3">
    <source>
        <dbReference type="Pfam" id="PF03061"/>
    </source>
</evidence>